<organism evidence="4 5">
    <name type="scientific">Devosia salina</name>
    <dbReference type="NCBI Taxonomy" id="2860336"/>
    <lineage>
        <taxon>Bacteria</taxon>
        <taxon>Pseudomonadati</taxon>
        <taxon>Pseudomonadota</taxon>
        <taxon>Alphaproteobacteria</taxon>
        <taxon>Hyphomicrobiales</taxon>
        <taxon>Devosiaceae</taxon>
        <taxon>Devosia</taxon>
    </lineage>
</organism>
<comment type="similarity">
    <text evidence="1">Belongs to the polysaccharide synthase family.</text>
</comment>
<evidence type="ECO:0000313" key="5">
    <source>
        <dbReference type="Proteomes" id="UP000825799"/>
    </source>
</evidence>
<accession>A0ABX8WIC3</accession>
<dbReference type="InterPro" id="IPR003869">
    <property type="entry name" value="Polysac_CapD-like"/>
</dbReference>
<dbReference type="PANTHER" id="PTHR43318">
    <property type="entry name" value="UDP-N-ACETYLGLUCOSAMINE 4,6-DEHYDRATASE"/>
    <property type="match status" value="1"/>
</dbReference>
<keyword evidence="5" id="KW-1185">Reference proteome</keyword>
<evidence type="ECO:0000259" key="3">
    <source>
        <dbReference type="Pfam" id="PF02719"/>
    </source>
</evidence>
<dbReference type="Proteomes" id="UP000825799">
    <property type="component" value="Chromosome"/>
</dbReference>
<protein>
    <submittedName>
        <fullName evidence="4">Polysaccharide biosynthesis protein</fullName>
    </submittedName>
</protein>
<keyword evidence="2" id="KW-0472">Membrane</keyword>
<dbReference type="Pfam" id="PF02719">
    <property type="entry name" value="Polysacc_synt_2"/>
    <property type="match status" value="1"/>
</dbReference>
<keyword evidence="2" id="KW-1133">Transmembrane helix</keyword>
<dbReference type="InterPro" id="IPR051203">
    <property type="entry name" value="Polysaccharide_Synthase-Rel"/>
</dbReference>
<feature type="domain" description="Polysaccharide biosynthesis protein CapD-like" evidence="3">
    <location>
        <begin position="287"/>
        <end position="579"/>
    </location>
</feature>
<gene>
    <name evidence="4" type="ORF">K1X15_04135</name>
</gene>
<dbReference type="InterPro" id="IPR036291">
    <property type="entry name" value="NAD(P)-bd_dom_sf"/>
</dbReference>
<evidence type="ECO:0000313" key="4">
    <source>
        <dbReference type="EMBL" id="QYO77764.1"/>
    </source>
</evidence>
<reference evidence="4 5" key="1">
    <citation type="submission" date="2021-08" db="EMBL/GenBank/DDBJ databases">
        <title>Devosia salina sp. nov., isolated from the South China Sea sediment.</title>
        <authorList>
            <person name="Zhou Z."/>
        </authorList>
    </citation>
    <scope>NUCLEOTIDE SEQUENCE [LARGE SCALE GENOMIC DNA]</scope>
    <source>
        <strain evidence="4 5">SCS-3</strain>
    </source>
</reference>
<keyword evidence="2" id="KW-0812">Transmembrane</keyword>
<feature type="transmembrane region" description="Helical" evidence="2">
    <location>
        <begin position="12"/>
        <end position="34"/>
    </location>
</feature>
<evidence type="ECO:0000256" key="2">
    <source>
        <dbReference type="SAM" id="Phobius"/>
    </source>
</evidence>
<dbReference type="EMBL" id="CP080590">
    <property type="protein sequence ID" value="QYO77764.1"/>
    <property type="molecule type" value="Genomic_DNA"/>
</dbReference>
<feature type="transmembrane region" description="Helical" evidence="2">
    <location>
        <begin position="85"/>
        <end position="105"/>
    </location>
</feature>
<dbReference type="PANTHER" id="PTHR43318:SF1">
    <property type="entry name" value="POLYSACCHARIDE BIOSYNTHESIS PROTEIN EPSC-RELATED"/>
    <property type="match status" value="1"/>
</dbReference>
<dbReference type="CDD" id="cd05237">
    <property type="entry name" value="UDP_invert_4-6DH_SDR_e"/>
    <property type="match status" value="1"/>
</dbReference>
<feature type="transmembrane region" description="Helical" evidence="2">
    <location>
        <begin position="54"/>
        <end position="73"/>
    </location>
</feature>
<sequence length="623" mass="68349">MIRHYILNIPRAWKRGLLVVFDFAVLSTALWLSFALRLDQWALPKTSFDLMKIFLAPLLAIPIFVRMGLYRAVLRYLPERALWKILQAITLSVVLWVLAAFLLQMTGNGTVPRSVPVIYWALSTTVIIGSRLAAKRLLWPNAKSNSPNSSAIVIYGAGQAGTQLAQSLVSSHFIVGFLDDDTHLQYRELLGIRVFPPSHLPTLIRDFGVKKVILSMPTLSVARRKEIVANLSGMGVTVQSLPGLTDLVTGKYLVSQVKEIQIDDLLGRSSVPPDMALLKKMVAGRTIMVSGAGGSIGSELCRKIASLHPQRLVTLDANEFALYQIDRELSGTPGLSTVPVLGSVINKRLVDQVMQENSVDVVFHAAAYKHVPLVEANALEGIENNVFGTLSILDASLHCGVQDFVLISSDKAVRPTNVMGATKRWAELLVRQKAAEALKSDLNRHFCTVRFGNVLGSNGSVVPLFKEQIAAGGPITLTDSAMTRYFMSIQEAAELIVQAGGMSKGGDIFLLDMGEPILIAELAENMVRLAGMTVRNEGNPDGEIQIIATGKRPGEKLYEELFYDPSRAETTSHPKILKVDAALYLALPERLRELRDALDQKDERAARRILFDAINAAEEQPSR</sequence>
<dbReference type="InterPro" id="IPR029063">
    <property type="entry name" value="SAM-dependent_MTases_sf"/>
</dbReference>
<dbReference type="Gene3D" id="3.40.50.720">
    <property type="entry name" value="NAD(P)-binding Rossmann-like Domain"/>
    <property type="match status" value="2"/>
</dbReference>
<evidence type="ECO:0000256" key="1">
    <source>
        <dbReference type="ARBA" id="ARBA00007430"/>
    </source>
</evidence>
<dbReference type="Pfam" id="PF13727">
    <property type="entry name" value="CoA_binding_3"/>
    <property type="match status" value="1"/>
</dbReference>
<dbReference type="SUPFAM" id="SSF53335">
    <property type="entry name" value="S-adenosyl-L-methionine-dependent methyltransferases"/>
    <property type="match status" value="1"/>
</dbReference>
<dbReference type="SUPFAM" id="SSF51735">
    <property type="entry name" value="NAD(P)-binding Rossmann-fold domains"/>
    <property type="match status" value="1"/>
</dbReference>
<proteinExistence type="inferred from homology"/>
<name>A0ABX8WIC3_9HYPH</name>